<comment type="caution">
    <text evidence="4">The sequence shown here is derived from an EMBL/GenBank/DDBJ whole genome shotgun (WGS) entry which is preliminary data.</text>
</comment>
<protein>
    <submittedName>
        <fullName evidence="4">Uncharacterized protein</fullName>
    </submittedName>
</protein>
<evidence type="ECO:0000256" key="2">
    <source>
        <dbReference type="SAM" id="Phobius"/>
    </source>
</evidence>
<keyword evidence="2" id="KW-0812">Transmembrane</keyword>
<feature type="signal peptide" evidence="3">
    <location>
        <begin position="1"/>
        <end position="20"/>
    </location>
</feature>
<evidence type="ECO:0000313" key="4">
    <source>
        <dbReference type="EMBL" id="KAF7338205.1"/>
    </source>
</evidence>
<evidence type="ECO:0000313" key="5">
    <source>
        <dbReference type="Proteomes" id="UP000620124"/>
    </source>
</evidence>
<name>A0A8H6XBF3_9AGAR</name>
<accession>A0A8H6XBF3</accession>
<feature type="compositionally biased region" description="Low complexity" evidence="1">
    <location>
        <begin position="121"/>
        <end position="152"/>
    </location>
</feature>
<sequence>MIPSTLLVLGLLVLVSSSLAETVLQPRQNTLRPLQRPSVIDGLLKRATSSTCATALNCPDGGPCCSDGDCCLISQTEGAATSVGIVLRLTAKRAAAPLVKYVPPLAARGGGTTATGGGTVGTTTKTGTTTNSPTKTTTGGATRTQSTVTSTPTASAGFEVTVVDMSSSALTFTGSWGTTNVSSCSDGASKSVSSDTGPSEGVSTVTYHFTGTAIYVKSASNNAHYMIQLDEDVTEYGGAASSGQTGAPPNCTYGWWRAGLENTAHVLEITAYGSNETNSATSQDAWALELQNFVVIEKTGSGSGSGSGSSGGFGSGSGAGTTTVSVGALAVLLMVGFWIALI</sequence>
<organism evidence="4 5">
    <name type="scientific">Mycena venus</name>
    <dbReference type="NCBI Taxonomy" id="2733690"/>
    <lineage>
        <taxon>Eukaryota</taxon>
        <taxon>Fungi</taxon>
        <taxon>Dikarya</taxon>
        <taxon>Basidiomycota</taxon>
        <taxon>Agaricomycotina</taxon>
        <taxon>Agaricomycetes</taxon>
        <taxon>Agaricomycetidae</taxon>
        <taxon>Agaricales</taxon>
        <taxon>Marasmiineae</taxon>
        <taxon>Mycenaceae</taxon>
        <taxon>Mycena</taxon>
    </lineage>
</organism>
<reference evidence="4" key="1">
    <citation type="submission" date="2020-05" db="EMBL/GenBank/DDBJ databases">
        <title>Mycena genomes resolve the evolution of fungal bioluminescence.</title>
        <authorList>
            <person name="Tsai I.J."/>
        </authorList>
    </citation>
    <scope>NUCLEOTIDE SEQUENCE</scope>
    <source>
        <strain evidence="4">CCC161011</strain>
    </source>
</reference>
<gene>
    <name evidence="4" type="ORF">MVEN_02045600</name>
</gene>
<keyword evidence="3" id="KW-0732">Signal</keyword>
<keyword evidence="5" id="KW-1185">Reference proteome</keyword>
<feature type="compositionally biased region" description="Gly residues" evidence="1">
    <location>
        <begin position="110"/>
        <end position="120"/>
    </location>
</feature>
<keyword evidence="2" id="KW-1133">Transmembrane helix</keyword>
<dbReference type="OrthoDB" id="3008758at2759"/>
<keyword evidence="2" id="KW-0472">Membrane</keyword>
<evidence type="ECO:0000256" key="3">
    <source>
        <dbReference type="SAM" id="SignalP"/>
    </source>
</evidence>
<dbReference type="Proteomes" id="UP000620124">
    <property type="component" value="Unassembled WGS sequence"/>
</dbReference>
<evidence type="ECO:0000256" key="1">
    <source>
        <dbReference type="SAM" id="MobiDB-lite"/>
    </source>
</evidence>
<dbReference type="AlphaFoldDB" id="A0A8H6XBF3"/>
<feature type="transmembrane region" description="Helical" evidence="2">
    <location>
        <begin position="323"/>
        <end position="341"/>
    </location>
</feature>
<feature type="chain" id="PRO_5034706355" evidence="3">
    <location>
        <begin position="21"/>
        <end position="342"/>
    </location>
</feature>
<proteinExistence type="predicted"/>
<feature type="region of interest" description="Disordered" evidence="1">
    <location>
        <begin position="110"/>
        <end position="152"/>
    </location>
</feature>
<dbReference type="EMBL" id="JACAZI010000021">
    <property type="protein sequence ID" value="KAF7338205.1"/>
    <property type="molecule type" value="Genomic_DNA"/>
</dbReference>